<sequence length="461" mass="47316">MVSLGIDGMISGLKTSDLINQLMQVEAMPQTMLKSKVATTQAFVSALQGLNTRVASLADVAKNVAKPESWQAATGVSSVGSIKVTTSAGAQPSSLSFTVDQLATAQTSVSGNVPDLASFFGGTVPSHVTIASGSGADQKAVVVDLAGVTDLSELAAKLNAPETGVTASVVKISATESRLQITGKATGEKSSFDVYAGKHTKEELVAGVGAPPVVNKIDALVGAVDAKITVWGEQQITSASNTFSDVLAGVSFTVSQKTTEPATITVSRDDAALTKLAKDLVGAMGVVLSEIKSRTSPTTTTSEDGRTVITGGVLSADSATRGIQQSVTTAMSYPVDGISPSAVGITVTKEGTFTLDEAKFAEALAKDPAMVEKVVTGIAKRVSETATGISDSIDGSLTSKIKNQESFSKGLSEQVSDWDRRLANRRSGLERTYASLEVTLSGLQSQSSWLAGQLAGLSSNS</sequence>
<dbReference type="InterPro" id="IPR010810">
    <property type="entry name" value="Flagellin_hook_IN_motif"/>
</dbReference>
<gene>
    <name evidence="8" type="primary">fliD</name>
    <name evidence="8" type="ORF">SANBI_003075</name>
</gene>
<dbReference type="GO" id="GO:0007155">
    <property type="term" value="P:cell adhesion"/>
    <property type="evidence" value="ECO:0007669"/>
    <property type="project" value="InterPro"/>
</dbReference>
<dbReference type="Pfam" id="PF07196">
    <property type="entry name" value="Flagellin_IN"/>
    <property type="match status" value="1"/>
</dbReference>
<evidence type="ECO:0000313" key="9">
    <source>
        <dbReference type="Proteomes" id="UP001304340"/>
    </source>
</evidence>
<keyword evidence="3" id="KW-0175">Coiled coil</keyword>
<evidence type="ECO:0000256" key="4">
    <source>
        <dbReference type="ARBA" id="ARBA00023143"/>
    </source>
</evidence>
<dbReference type="PANTHER" id="PTHR30288">
    <property type="entry name" value="FLAGELLAR CAP/ASSEMBLY PROTEIN FLID"/>
    <property type="match status" value="1"/>
</dbReference>
<dbReference type="RefSeq" id="WP_319156556.1">
    <property type="nucleotide sequence ID" value="NZ_CP138359.1"/>
</dbReference>
<dbReference type="InterPro" id="IPR040026">
    <property type="entry name" value="FliD"/>
</dbReference>
<reference evidence="9" key="1">
    <citation type="submission" date="2023-11" db="EMBL/GenBank/DDBJ databases">
        <authorList>
            <person name="Helweg L.P."/>
            <person name="Kiel A."/>
            <person name="Hitz F."/>
            <person name="Ruckert-Reed C."/>
            <person name="Busche T."/>
            <person name="Kaltschmidt B."/>
            <person name="Kaltschmidt C."/>
        </authorList>
    </citation>
    <scope>NUCLEOTIDE SEQUENCE [LARGE SCALE GENOMIC DNA]</scope>
    <source>
        <strain evidence="9">4.1</strain>
    </source>
</reference>
<proteinExistence type="inferred from homology"/>
<evidence type="ECO:0000256" key="3">
    <source>
        <dbReference type="ARBA" id="ARBA00023054"/>
    </source>
</evidence>
<comment type="function">
    <text evidence="5">Required for morphogenesis and for the elongation of the flagellar filament by facilitating polymerization of the flagellin monomers at the tip of growing filament. Forms a capping structure, which prevents flagellin subunits (transported through the central channel of the flagellum) from leaking out without polymerization at the distal end.</text>
</comment>
<organism evidence="8 9">
    <name type="scientific">Sanguibacter biliveldensis</name>
    <dbReference type="NCBI Taxonomy" id="3030830"/>
    <lineage>
        <taxon>Bacteria</taxon>
        <taxon>Bacillati</taxon>
        <taxon>Actinomycetota</taxon>
        <taxon>Actinomycetes</taxon>
        <taxon>Micrococcales</taxon>
        <taxon>Sanguibacteraceae</taxon>
        <taxon>Sanguibacter</taxon>
    </lineage>
</organism>
<dbReference type="InterPro" id="IPR010809">
    <property type="entry name" value="FliD_C"/>
</dbReference>
<feature type="domain" description="Flagellar hook-associated protein 2 N-terminal" evidence="6">
    <location>
        <begin position="11"/>
        <end position="106"/>
    </location>
</feature>
<dbReference type="AlphaFoldDB" id="A0AAF0Z2Q2"/>
<dbReference type="PANTHER" id="PTHR30288:SF0">
    <property type="entry name" value="FLAGELLAR HOOK-ASSOCIATED PROTEIN 2"/>
    <property type="match status" value="1"/>
</dbReference>
<comment type="subcellular location">
    <subcellularLocation>
        <location evidence="5">Secreted</location>
    </subcellularLocation>
    <subcellularLocation>
        <location evidence="5">Bacterial flagellum</location>
    </subcellularLocation>
</comment>
<name>A0AAF0Z2Q2_9MICO</name>
<keyword evidence="8" id="KW-0966">Cell projection</keyword>
<feature type="domain" description="Flagellar hook-associated protein 2 C-terminal" evidence="7">
    <location>
        <begin position="223"/>
        <end position="444"/>
    </location>
</feature>
<dbReference type="KEGG" id="sbil:SANBI_003075"/>
<keyword evidence="4 5" id="KW-0975">Bacterial flagellum</keyword>
<dbReference type="EMBL" id="CP138359">
    <property type="protein sequence ID" value="WPF81762.1"/>
    <property type="molecule type" value="Genomic_DNA"/>
</dbReference>
<dbReference type="GO" id="GO:0009424">
    <property type="term" value="C:bacterial-type flagellum hook"/>
    <property type="evidence" value="ECO:0007669"/>
    <property type="project" value="UniProtKB-UniRule"/>
</dbReference>
<evidence type="ECO:0000256" key="5">
    <source>
        <dbReference type="RuleBase" id="RU362066"/>
    </source>
</evidence>
<keyword evidence="8" id="KW-0282">Flagellum</keyword>
<evidence type="ECO:0000256" key="1">
    <source>
        <dbReference type="ARBA" id="ARBA00009764"/>
    </source>
</evidence>
<evidence type="ECO:0000259" key="6">
    <source>
        <dbReference type="Pfam" id="PF02465"/>
    </source>
</evidence>
<comment type="similarity">
    <text evidence="1 5">Belongs to the FliD family.</text>
</comment>
<evidence type="ECO:0000259" key="7">
    <source>
        <dbReference type="Pfam" id="PF07195"/>
    </source>
</evidence>
<keyword evidence="5" id="KW-0964">Secreted</keyword>
<keyword evidence="9" id="KW-1185">Reference proteome</keyword>
<dbReference type="GO" id="GO:0071973">
    <property type="term" value="P:bacterial-type flagellum-dependent cell motility"/>
    <property type="evidence" value="ECO:0007669"/>
    <property type="project" value="TreeGrafter"/>
</dbReference>
<keyword evidence="8" id="KW-0969">Cilium</keyword>
<protein>
    <recommendedName>
        <fullName evidence="5">Flagellar hook-associated protein 2</fullName>
        <shortName evidence="5">HAP2</shortName>
    </recommendedName>
    <alternativeName>
        <fullName evidence="5">Flagellar cap protein</fullName>
    </alternativeName>
</protein>
<dbReference type="GO" id="GO:0009421">
    <property type="term" value="C:bacterial-type flagellum filament cap"/>
    <property type="evidence" value="ECO:0007669"/>
    <property type="project" value="InterPro"/>
</dbReference>
<dbReference type="Pfam" id="PF02465">
    <property type="entry name" value="FliD_N"/>
    <property type="match status" value="1"/>
</dbReference>
<dbReference type="Pfam" id="PF07195">
    <property type="entry name" value="FliD_C"/>
    <property type="match status" value="1"/>
</dbReference>
<dbReference type="Proteomes" id="UP001304340">
    <property type="component" value="Chromosome"/>
</dbReference>
<accession>A0AAF0Z2Q2</accession>
<dbReference type="GO" id="GO:0005576">
    <property type="term" value="C:extracellular region"/>
    <property type="evidence" value="ECO:0007669"/>
    <property type="project" value="UniProtKB-SubCell"/>
</dbReference>
<comment type="subunit">
    <text evidence="2 5">Homopentamer.</text>
</comment>
<evidence type="ECO:0000256" key="2">
    <source>
        <dbReference type="ARBA" id="ARBA00011255"/>
    </source>
</evidence>
<dbReference type="InterPro" id="IPR003481">
    <property type="entry name" value="FliD_N"/>
</dbReference>
<evidence type="ECO:0000313" key="8">
    <source>
        <dbReference type="EMBL" id="WPF81762.1"/>
    </source>
</evidence>